<evidence type="ECO:0000313" key="6">
    <source>
        <dbReference type="Proteomes" id="UP001501411"/>
    </source>
</evidence>
<evidence type="ECO:0000259" key="4">
    <source>
        <dbReference type="PROSITE" id="PS50995"/>
    </source>
</evidence>
<dbReference type="Proteomes" id="UP001501411">
    <property type="component" value="Unassembled WGS sequence"/>
</dbReference>
<evidence type="ECO:0000256" key="1">
    <source>
        <dbReference type="ARBA" id="ARBA00023015"/>
    </source>
</evidence>
<dbReference type="Pfam" id="PF01047">
    <property type="entry name" value="MarR"/>
    <property type="match status" value="1"/>
</dbReference>
<dbReference type="SUPFAM" id="SSF46785">
    <property type="entry name" value="Winged helix' DNA-binding domain"/>
    <property type="match status" value="1"/>
</dbReference>
<dbReference type="PANTHER" id="PTHR42756">
    <property type="entry name" value="TRANSCRIPTIONAL REGULATOR, MARR"/>
    <property type="match status" value="1"/>
</dbReference>
<proteinExistence type="predicted"/>
<accession>A0ABP9AW12</accession>
<reference evidence="6" key="1">
    <citation type="journal article" date="2019" name="Int. J. Syst. Evol. Microbiol.">
        <title>The Global Catalogue of Microorganisms (GCM) 10K type strain sequencing project: providing services to taxonomists for standard genome sequencing and annotation.</title>
        <authorList>
            <consortium name="The Broad Institute Genomics Platform"/>
            <consortium name="The Broad Institute Genome Sequencing Center for Infectious Disease"/>
            <person name="Wu L."/>
            <person name="Ma J."/>
        </authorList>
    </citation>
    <scope>NUCLEOTIDE SEQUENCE [LARGE SCALE GENOMIC DNA]</scope>
    <source>
        <strain evidence="6">JCM 18200</strain>
    </source>
</reference>
<keyword evidence="2" id="KW-0238">DNA-binding</keyword>
<dbReference type="InterPro" id="IPR000835">
    <property type="entry name" value="HTH_MarR-typ"/>
</dbReference>
<dbReference type="PRINTS" id="PR00598">
    <property type="entry name" value="HTHMARR"/>
</dbReference>
<dbReference type="PROSITE" id="PS50995">
    <property type="entry name" value="HTH_MARR_2"/>
    <property type="match status" value="1"/>
</dbReference>
<dbReference type="PANTHER" id="PTHR42756:SF1">
    <property type="entry name" value="TRANSCRIPTIONAL REPRESSOR OF EMRAB OPERON"/>
    <property type="match status" value="1"/>
</dbReference>
<dbReference type="Gene3D" id="1.10.10.10">
    <property type="entry name" value="Winged helix-like DNA-binding domain superfamily/Winged helix DNA-binding domain"/>
    <property type="match status" value="1"/>
</dbReference>
<evidence type="ECO:0000313" key="5">
    <source>
        <dbReference type="EMBL" id="GAA4786742.1"/>
    </source>
</evidence>
<evidence type="ECO:0000256" key="2">
    <source>
        <dbReference type="ARBA" id="ARBA00023125"/>
    </source>
</evidence>
<sequence>MKQRSQIKEAKELVNNVQSLRAGMRNYIRRKLKESNLDLTYEMLQVLAVLWSRGDLNQQEIADTISKNKASLTSLLDNLAKRKLIVRSEDPSDRRNKIISLTKMGRNHEKELDALMNGLYETLQTGLSKADITNASSVLKHMGENLWK</sequence>
<gene>
    <name evidence="5" type="ORF">GCM10023231_13500</name>
</gene>
<keyword evidence="6" id="KW-1185">Reference proteome</keyword>
<feature type="domain" description="HTH marR-type" evidence="4">
    <location>
        <begin position="10"/>
        <end position="144"/>
    </location>
</feature>
<evidence type="ECO:0000256" key="3">
    <source>
        <dbReference type="ARBA" id="ARBA00023163"/>
    </source>
</evidence>
<comment type="caution">
    <text evidence="5">The sequence shown here is derived from an EMBL/GenBank/DDBJ whole genome shotgun (WGS) entry which is preliminary data.</text>
</comment>
<dbReference type="RefSeq" id="WP_345230995.1">
    <property type="nucleotide sequence ID" value="NZ_BAABIQ010000007.1"/>
</dbReference>
<protein>
    <submittedName>
        <fullName evidence="5">MarR family transcriptional regulator</fullName>
    </submittedName>
</protein>
<keyword evidence="1" id="KW-0805">Transcription regulation</keyword>
<dbReference type="EMBL" id="BAABIQ010000007">
    <property type="protein sequence ID" value="GAA4786742.1"/>
    <property type="molecule type" value="Genomic_DNA"/>
</dbReference>
<keyword evidence="3" id="KW-0804">Transcription</keyword>
<name>A0ABP9AW12_9SPHI</name>
<dbReference type="SMART" id="SM00347">
    <property type="entry name" value="HTH_MARR"/>
    <property type="match status" value="1"/>
</dbReference>
<organism evidence="5 6">
    <name type="scientific">Olivibacter ginsenosidimutans</name>
    <dbReference type="NCBI Taxonomy" id="1176537"/>
    <lineage>
        <taxon>Bacteria</taxon>
        <taxon>Pseudomonadati</taxon>
        <taxon>Bacteroidota</taxon>
        <taxon>Sphingobacteriia</taxon>
        <taxon>Sphingobacteriales</taxon>
        <taxon>Sphingobacteriaceae</taxon>
        <taxon>Olivibacter</taxon>
    </lineage>
</organism>
<dbReference type="InterPro" id="IPR036388">
    <property type="entry name" value="WH-like_DNA-bd_sf"/>
</dbReference>
<dbReference type="InterPro" id="IPR036390">
    <property type="entry name" value="WH_DNA-bd_sf"/>
</dbReference>